<comment type="caution">
    <text evidence="1">The sequence shown here is derived from an EMBL/GenBank/DDBJ whole genome shotgun (WGS) entry which is preliminary data.</text>
</comment>
<accession>A0ABN0NVN4</accession>
<proteinExistence type="predicted"/>
<name>A0ABN0NVN4_9BACT</name>
<dbReference type="EMBL" id="AWUY01000005">
    <property type="protein sequence ID" value="ERJ81203.1"/>
    <property type="molecule type" value="Genomic_DNA"/>
</dbReference>
<sequence length="40" mass="4789">MFCGSIEPILQLKRACFAPQKLLFYFKNNFQVRHPLCSIW</sequence>
<keyword evidence="2" id="KW-1185">Reference proteome</keyword>
<protein>
    <submittedName>
        <fullName evidence="1">Uncharacterized protein</fullName>
    </submittedName>
</protein>
<evidence type="ECO:0000313" key="2">
    <source>
        <dbReference type="Proteomes" id="UP000016660"/>
    </source>
</evidence>
<gene>
    <name evidence="1" type="ORF">HMPREF0653_00103</name>
</gene>
<evidence type="ECO:0000313" key="1">
    <source>
        <dbReference type="EMBL" id="ERJ81203.1"/>
    </source>
</evidence>
<dbReference type="Proteomes" id="UP000016660">
    <property type="component" value="Unassembled WGS sequence"/>
</dbReference>
<organism evidence="1 2">
    <name type="scientific">Prevotella disiens JCM 6334 = ATCC 29426</name>
    <dbReference type="NCBI Taxonomy" id="1235811"/>
    <lineage>
        <taxon>Bacteria</taxon>
        <taxon>Pseudomonadati</taxon>
        <taxon>Bacteroidota</taxon>
        <taxon>Bacteroidia</taxon>
        <taxon>Bacteroidales</taxon>
        <taxon>Prevotellaceae</taxon>
        <taxon>Prevotella</taxon>
    </lineage>
</organism>
<reference evidence="1 2" key="1">
    <citation type="submission" date="2013-06" db="EMBL/GenBank/DDBJ databases">
        <authorList>
            <person name="Weinstock G."/>
            <person name="Sodergren E."/>
            <person name="Lobos E.A."/>
            <person name="Fulton L."/>
            <person name="Fulton R."/>
            <person name="Courtney L."/>
            <person name="Fronick C."/>
            <person name="O'Laughlin M."/>
            <person name="Godfrey J."/>
            <person name="Wilson R.M."/>
            <person name="Miner T."/>
            <person name="Farmer C."/>
            <person name="Delehaunty K."/>
            <person name="Cordes M."/>
            <person name="Minx P."/>
            <person name="Tomlinson C."/>
            <person name="Chen J."/>
            <person name="Wollam A."/>
            <person name="Pepin K.H."/>
            <person name="Bhonagiri V."/>
            <person name="Zhang X."/>
            <person name="Warren W."/>
            <person name="Mitreva M."/>
            <person name="Mardis E.R."/>
            <person name="Wilson R.K."/>
        </authorList>
    </citation>
    <scope>NUCLEOTIDE SEQUENCE [LARGE SCALE GENOMIC DNA]</scope>
    <source>
        <strain evidence="1 2">ATCC 29426</strain>
    </source>
</reference>